<sequence>MKKLVRGGTVVAASGIFMADVLIEGDKIAGIGHFDDLGDSASEKELEIIDAQDCIIVPGGIDAHTHIDFPLKGFRSNDDYWSGTCSAVAGGTTTIAVFLPAPRTDESLAENIRGARIAGDENVVSDYCFQQTLSSLSPSMLGEIPRLVAAGYPGFKVFLGSDIAMNDRDILRVMEILRKCGGQLLVNGGNLGMEQFATGALTSAERADLSNYGRNRPEVIEAEGLSRAAYLARLTGMPIYAVHISSAQALGEIKKARAAGCSVVAETCPQYLLLSDGKYKLNYQEALKYTLNPPLRDRSNFEPLWSGLAEGSLDIVSSDHCPFNLHGQKDQSPSDFLKVPNGLPGIEPRLLLLYSEGVCAHRLSLRRFVEVVSTNPAKYLGLYPRKGTIVAGSDADIAIIDTRPDVIFSKRSMFERNDYTPYESMPRHGTIRATLVRGEVVFDAERGIIAQKGFGRYLPRFFGKST</sequence>
<gene>
    <name evidence="7" type="ORF">SPIRO4BDMA_50334</name>
</gene>
<dbReference type="Pfam" id="PF01979">
    <property type="entry name" value="Amidohydro_1"/>
    <property type="match status" value="1"/>
</dbReference>
<dbReference type="Gene3D" id="3.20.20.140">
    <property type="entry name" value="Metal-dependent hydrolases"/>
    <property type="match status" value="1"/>
</dbReference>
<dbReference type="GO" id="GO:0005829">
    <property type="term" value="C:cytosol"/>
    <property type="evidence" value="ECO:0007669"/>
    <property type="project" value="TreeGrafter"/>
</dbReference>
<proteinExistence type="inferred from homology"/>
<evidence type="ECO:0000259" key="6">
    <source>
        <dbReference type="Pfam" id="PF01979"/>
    </source>
</evidence>
<organism evidence="7">
    <name type="scientific">uncultured spirochete</name>
    <dbReference type="NCBI Taxonomy" id="156406"/>
    <lineage>
        <taxon>Bacteria</taxon>
        <taxon>Pseudomonadati</taxon>
        <taxon>Spirochaetota</taxon>
        <taxon>Spirochaetia</taxon>
        <taxon>Spirochaetales</taxon>
        <taxon>environmental samples</taxon>
    </lineage>
</organism>
<evidence type="ECO:0000313" key="7">
    <source>
        <dbReference type="EMBL" id="SLM18819.1"/>
    </source>
</evidence>
<dbReference type="GO" id="GO:0016812">
    <property type="term" value="F:hydrolase activity, acting on carbon-nitrogen (but not peptide) bonds, in cyclic amides"/>
    <property type="evidence" value="ECO:0007669"/>
    <property type="project" value="TreeGrafter"/>
</dbReference>
<dbReference type="FunFam" id="3.20.20.140:FF:000174">
    <property type="entry name" value="Dihydropyrimidinase-related protein 2"/>
    <property type="match status" value="1"/>
</dbReference>
<dbReference type="InterPro" id="IPR011059">
    <property type="entry name" value="Metal-dep_hydrolase_composite"/>
</dbReference>
<comment type="PTM">
    <text evidence="5">Carbamylation allows a single lysine to coordinate two divalent metal cations.</text>
</comment>
<dbReference type="InterPro" id="IPR011778">
    <property type="entry name" value="Hydantoinase/dihydroPyrase"/>
</dbReference>
<dbReference type="Gene3D" id="2.30.40.10">
    <property type="entry name" value="Urease, subunit C, domain 1"/>
    <property type="match status" value="1"/>
</dbReference>
<dbReference type="GO" id="GO:0046872">
    <property type="term" value="F:metal ion binding"/>
    <property type="evidence" value="ECO:0007669"/>
    <property type="project" value="UniProtKB-KW"/>
</dbReference>
<evidence type="ECO:0000256" key="1">
    <source>
        <dbReference type="ARBA" id="ARBA00001947"/>
    </source>
</evidence>
<name>A0A3P3XRV7_9SPIR</name>
<dbReference type="SUPFAM" id="SSF51556">
    <property type="entry name" value="Metallo-dependent hydrolases"/>
    <property type="match status" value="1"/>
</dbReference>
<reference evidence="7" key="1">
    <citation type="submission" date="2017-02" db="EMBL/GenBank/DDBJ databases">
        <authorList>
            <person name="Regsiter A."/>
            <person name="William W."/>
        </authorList>
    </citation>
    <scope>NUCLEOTIDE SEQUENCE</scope>
    <source>
        <strain evidence="7">BdmA 4</strain>
    </source>
</reference>
<dbReference type="AlphaFoldDB" id="A0A3P3XRV7"/>
<feature type="modified residue" description="N6-carboxylysine" evidence="5">
    <location>
        <position position="156"/>
    </location>
</feature>
<dbReference type="EC" id="3.5.2.-" evidence="7"/>
<dbReference type="PANTHER" id="PTHR11647:SF1">
    <property type="entry name" value="COLLAPSIN RESPONSE MEDIATOR PROTEIN"/>
    <property type="match status" value="1"/>
</dbReference>
<keyword evidence="4 7" id="KW-0378">Hydrolase</keyword>
<comment type="cofactor">
    <cofactor evidence="1">
        <name>Zn(2+)</name>
        <dbReference type="ChEBI" id="CHEBI:29105"/>
    </cofactor>
</comment>
<keyword evidence="3" id="KW-0479">Metal-binding</keyword>
<dbReference type="NCBIfam" id="TIGR02033">
    <property type="entry name" value="D-hydantoinase"/>
    <property type="match status" value="1"/>
</dbReference>
<accession>A0A3P3XRV7</accession>
<protein>
    <submittedName>
        <fullName evidence="7">Putative D-hydantoinase</fullName>
        <ecNumber evidence="7">3.5.2.-</ecNumber>
    </submittedName>
</protein>
<evidence type="ECO:0000256" key="2">
    <source>
        <dbReference type="ARBA" id="ARBA00008829"/>
    </source>
</evidence>
<evidence type="ECO:0000256" key="3">
    <source>
        <dbReference type="ARBA" id="ARBA00022723"/>
    </source>
</evidence>
<comment type="similarity">
    <text evidence="2">Belongs to the metallo-dependent hydrolases superfamily. Hydantoinase/dihydropyrimidinase family.</text>
</comment>
<feature type="domain" description="Amidohydrolase-related" evidence="6">
    <location>
        <begin position="247"/>
        <end position="441"/>
    </location>
</feature>
<dbReference type="InterPro" id="IPR050378">
    <property type="entry name" value="Metallo-dep_Hydrolases_sf"/>
</dbReference>
<dbReference type="PANTHER" id="PTHR11647">
    <property type="entry name" value="HYDRANTOINASE/DIHYDROPYRIMIDINASE FAMILY MEMBER"/>
    <property type="match status" value="1"/>
</dbReference>
<dbReference type="InterPro" id="IPR032466">
    <property type="entry name" value="Metal_Hydrolase"/>
</dbReference>
<dbReference type="EMBL" id="FWDO01000005">
    <property type="protein sequence ID" value="SLM18819.1"/>
    <property type="molecule type" value="Genomic_DNA"/>
</dbReference>
<evidence type="ECO:0000256" key="5">
    <source>
        <dbReference type="PIRSR" id="PIRSR611778-50"/>
    </source>
</evidence>
<evidence type="ECO:0000256" key="4">
    <source>
        <dbReference type="ARBA" id="ARBA00022801"/>
    </source>
</evidence>
<dbReference type="SUPFAM" id="SSF51338">
    <property type="entry name" value="Composite domain of metallo-dependent hydrolases"/>
    <property type="match status" value="2"/>
</dbReference>
<dbReference type="InterPro" id="IPR006680">
    <property type="entry name" value="Amidohydro-rel"/>
</dbReference>